<accession>A0A9N7N4D3</accession>
<dbReference type="PANTHER" id="PTHR12770:SF22">
    <property type="entry name" value="PROTEIN ROOT UVB SENSITIVE 1, CHLOROPLASTIC"/>
    <property type="match status" value="1"/>
</dbReference>
<dbReference type="GO" id="GO:0010224">
    <property type="term" value="P:response to UV-B"/>
    <property type="evidence" value="ECO:0007669"/>
    <property type="project" value="TreeGrafter"/>
</dbReference>
<reference evidence="4" key="1">
    <citation type="submission" date="2019-12" db="EMBL/GenBank/DDBJ databases">
        <authorList>
            <person name="Scholes J."/>
        </authorList>
    </citation>
    <scope>NUCLEOTIDE SEQUENCE</scope>
</reference>
<proteinExistence type="inferred from homology"/>
<dbReference type="Pfam" id="PF04884">
    <property type="entry name" value="UVB_sens_prot"/>
    <property type="match status" value="1"/>
</dbReference>
<feature type="region of interest" description="Disordered" evidence="2">
    <location>
        <begin position="1"/>
        <end position="22"/>
    </location>
</feature>
<comment type="caution">
    <text evidence="4">The sequence shown here is derived from an EMBL/GenBank/DDBJ whole genome shotgun (WGS) entry which is preliminary data.</text>
</comment>
<dbReference type="InterPro" id="IPR006968">
    <property type="entry name" value="RUS_fam"/>
</dbReference>
<organism evidence="4 5">
    <name type="scientific">Striga hermonthica</name>
    <name type="common">Purple witchweed</name>
    <name type="synonym">Buchnera hermonthica</name>
    <dbReference type="NCBI Taxonomy" id="68872"/>
    <lineage>
        <taxon>Eukaryota</taxon>
        <taxon>Viridiplantae</taxon>
        <taxon>Streptophyta</taxon>
        <taxon>Embryophyta</taxon>
        <taxon>Tracheophyta</taxon>
        <taxon>Spermatophyta</taxon>
        <taxon>Magnoliopsida</taxon>
        <taxon>eudicotyledons</taxon>
        <taxon>Gunneridae</taxon>
        <taxon>Pentapetalae</taxon>
        <taxon>asterids</taxon>
        <taxon>lamiids</taxon>
        <taxon>Lamiales</taxon>
        <taxon>Orobanchaceae</taxon>
        <taxon>Buchnereae</taxon>
        <taxon>Striga</taxon>
    </lineage>
</organism>
<dbReference type="GO" id="GO:0032502">
    <property type="term" value="P:developmental process"/>
    <property type="evidence" value="ECO:0007669"/>
    <property type="project" value="TreeGrafter"/>
</dbReference>
<sequence>MGCSACNLPSLTPPPSSTATATTFPATTSTRLIAFPSRHHRTDKRLALHFQLLKPNRFPHFTPLTYSVSPLSYYDCYGDRDGGDGRGGDGGGGGGGGGDYWSNNNFFNFDGKALILLPFHFIFGDREDSYSVYLPRHVNGLLISISAFLSYLVFSPSEARAKAEDLSDNHEEVLFEIRGGKRVELVPDYSKDEFIVPDSLWAWWSKGDKSKYGLSLGDVWIKCRGLVESVMLPEGFPESVTSDYLEYSLWRGVQGIAAQISGVLATQALLYAVGLGKGAIPTAAAVNWVLKDGIGYISKIMLSKYGRHFDVNPKGWRLFADFLENAAFGMEIMTPAFPHLFVPIGAIAGAGRSAAALIQVVISLALSLIVDLEAMTVMFLNEFVTTITPFNL</sequence>
<evidence type="ECO:0000259" key="3">
    <source>
        <dbReference type="Pfam" id="PF04884"/>
    </source>
</evidence>
<dbReference type="AlphaFoldDB" id="A0A9N7N4D3"/>
<evidence type="ECO:0000313" key="4">
    <source>
        <dbReference type="EMBL" id="CAA0820406.1"/>
    </source>
</evidence>
<dbReference type="OrthoDB" id="364779at2759"/>
<dbReference type="EMBL" id="CACSLK010020742">
    <property type="protein sequence ID" value="CAA0820406.1"/>
    <property type="molecule type" value="Genomic_DNA"/>
</dbReference>
<keyword evidence="5" id="KW-1185">Reference proteome</keyword>
<dbReference type="PANTHER" id="PTHR12770">
    <property type="entry name" value="RUS1 FAMILY PROTEIN C16ORF58"/>
    <property type="match status" value="1"/>
</dbReference>
<evidence type="ECO:0000313" key="5">
    <source>
        <dbReference type="Proteomes" id="UP001153555"/>
    </source>
</evidence>
<gene>
    <name evidence="4" type="ORF">SHERM_18408</name>
</gene>
<comment type="similarity">
    <text evidence="1">Belongs to the RUS1 family.</text>
</comment>
<feature type="domain" description="Protein root UVB sensitive/RUS" evidence="3">
    <location>
        <begin position="222"/>
        <end position="365"/>
    </location>
</feature>
<dbReference type="Proteomes" id="UP001153555">
    <property type="component" value="Unassembled WGS sequence"/>
</dbReference>
<dbReference type="InterPro" id="IPR054549">
    <property type="entry name" value="UVB_sens_RUS_dom"/>
</dbReference>
<dbReference type="GO" id="GO:0009941">
    <property type="term" value="C:chloroplast envelope"/>
    <property type="evidence" value="ECO:0007669"/>
    <property type="project" value="TreeGrafter"/>
</dbReference>
<evidence type="ECO:0000256" key="2">
    <source>
        <dbReference type="SAM" id="MobiDB-lite"/>
    </source>
</evidence>
<protein>
    <submittedName>
        <fullName evidence="4">Protein root UVB sensitive 1- chloroplastic</fullName>
    </submittedName>
</protein>
<name>A0A9N7N4D3_STRHE</name>
<evidence type="ECO:0000256" key="1">
    <source>
        <dbReference type="ARBA" id="ARBA00007558"/>
    </source>
</evidence>